<gene>
    <name evidence="1" type="ORF">FHR83_008475</name>
</gene>
<evidence type="ECO:0000313" key="2">
    <source>
        <dbReference type="Proteomes" id="UP000590749"/>
    </source>
</evidence>
<organism evidence="1 2">
    <name type="scientific">Actinoplanes campanulatus</name>
    <dbReference type="NCBI Taxonomy" id="113559"/>
    <lineage>
        <taxon>Bacteria</taxon>
        <taxon>Bacillati</taxon>
        <taxon>Actinomycetota</taxon>
        <taxon>Actinomycetes</taxon>
        <taxon>Micromonosporales</taxon>
        <taxon>Micromonosporaceae</taxon>
        <taxon>Actinoplanes</taxon>
    </lineage>
</organism>
<sequence length="151" mass="15675">MSLFDAYGRAEGAAGLLTARGVDADGWHHTMLAGPDPGPLPVLSIEPGLHRRMTAAARRADGGATLSAASPIRRAEVTATNLHARYRNASPGGLDLLLTAHHARGLTDAGESPVVINVDGAGHLTTAAAVEPYERVADSQAVPLERLSPYI</sequence>
<dbReference type="EMBL" id="JACHXF010000028">
    <property type="protein sequence ID" value="MBB3100750.1"/>
    <property type="molecule type" value="Genomic_DNA"/>
</dbReference>
<dbReference type="AlphaFoldDB" id="A0A7W5FJQ4"/>
<keyword evidence="2" id="KW-1185">Reference proteome</keyword>
<evidence type="ECO:0000313" key="1">
    <source>
        <dbReference type="EMBL" id="MBB3100750.1"/>
    </source>
</evidence>
<dbReference type="RefSeq" id="WP_183226790.1">
    <property type="nucleotide sequence ID" value="NZ_BMPW01000029.1"/>
</dbReference>
<proteinExistence type="predicted"/>
<accession>A0A7W5FJQ4</accession>
<protein>
    <submittedName>
        <fullName evidence="1">Uncharacterized protein</fullName>
    </submittedName>
</protein>
<dbReference type="Proteomes" id="UP000590749">
    <property type="component" value="Unassembled WGS sequence"/>
</dbReference>
<comment type="caution">
    <text evidence="1">The sequence shown here is derived from an EMBL/GenBank/DDBJ whole genome shotgun (WGS) entry which is preliminary data.</text>
</comment>
<reference evidence="1 2" key="1">
    <citation type="submission" date="2020-08" db="EMBL/GenBank/DDBJ databases">
        <title>Genomic Encyclopedia of Type Strains, Phase III (KMG-III): the genomes of soil and plant-associated and newly described type strains.</title>
        <authorList>
            <person name="Whitman W."/>
        </authorList>
    </citation>
    <scope>NUCLEOTIDE SEQUENCE [LARGE SCALE GENOMIC DNA]</scope>
    <source>
        <strain evidence="1 2">CECT 3287</strain>
    </source>
</reference>
<name>A0A7W5FJQ4_9ACTN</name>